<dbReference type="Gene3D" id="1.10.10.60">
    <property type="entry name" value="Homeodomain-like"/>
    <property type="match status" value="1"/>
</dbReference>
<sequence>MSAPVPLITSHELGNISPAGVPFYIEKLSSTTVKDERMLHLHRHDFYVLGLCLEGATTHMLDFKQVTIKAGEMLLLIPGQVHQAMDIEGYGVNGYMIAFNADFLLPIQTALPNYPVGPVQLPAADLQQALLIFSQLQKEYIERSPQFVAMLQHYMALLIMLFHRHTAPYTQTGPPLLRRYKELLATHFNEWTKPAQYASAMHISADHLNEVIKQHTGQTLSAHISERRILEAKRLLLHAKESIKEIAWHLQFNEVSYFNRFFKQHTGFTPAAFREKAREKYLSDPE</sequence>
<dbReference type="Pfam" id="PF12833">
    <property type="entry name" value="HTH_18"/>
    <property type="match status" value="1"/>
</dbReference>
<dbReference type="InterPro" id="IPR014710">
    <property type="entry name" value="RmlC-like_jellyroll"/>
</dbReference>
<dbReference type="RefSeq" id="WP_089835370.1">
    <property type="nucleotide sequence ID" value="NZ_FNBN01000006.1"/>
</dbReference>
<gene>
    <name evidence="5" type="ORF">SAMN04488121_106327</name>
</gene>
<dbReference type="InterPro" id="IPR018060">
    <property type="entry name" value="HTH_AraC"/>
</dbReference>
<keyword evidence="1" id="KW-0805">Transcription regulation</keyword>
<dbReference type="EMBL" id="FNBN01000006">
    <property type="protein sequence ID" value="SDG79883.1"/>
    <property type="molecule type" value="Genomic_DNA"/>
</dbReference>
<evidence type="ECO:0000256" key="2">
    <source>
        <dbReference type="ARBA" id="ARBA00023125"/>
    </source>
</evidence>
<dbReference type="InterPro" id="IPR037923">
    <property type="entry name" value="HTH-like"/>
</dbReference>
<dbReference type="InterPro" id="IPR009057">
    <property type="entry name" value="Homeodomain-like_sf"/>
</dbReference>
<evidence type="ECO:0000256" key="1">
    <source>
        <dbReference type="ARBA" id="ARBA00023015"/>
    </source>
</evidence>
<dbReference type="Proteomes" id="UP000199045">
    <property type="component" value="Unassembled WGS sequence"/>
</dbReference>
<accession>A0A1G7X6X5</accession>
<protein>
    <submittedName>
        <fullName evidence="5">AraC-type DNA-binding protein</fullName>
    </submittedName>
</protein>
<dbReference type="GO" id="GO:0043565">
    <property type="term" value="F:sequence-specific DNA binding"/>
    <property type="evidence" value="ECO:0007669"/>
    <property type="project" value="InterPro"/>
</dbReference>
<keyword evidence="3" id="KW-0804">Transcription</keyword>
<proteinExistence type="predicted"/>
<dbReference type="GO" id="GO:0003700">
    <property type="term" value="F:DNA-binding transcription factor activity"/>
    <property type="evidence" value="ECO:0007669"/>
    <property type="project" value="InterPro"/>
</dbReference>
<feature type="domain" description="HTH araC/xylS-type" evidence="4">
    <location>
        <begin position="178"/>
        <end position="276"/>
    </location>
</feature>
<dbReference type="PROSITE" id="PS01124">
    <property type="entry name" value="HTH_ARAC_FAMILY_2"/>
    <property type="match status" value="1"/>
</dbReference>
<dbReference type="SMART" id="SM00342">
    <property type="entry name" value="HTH_ARAC"/>
    <property type="match status" value="1"/>
</dbReference>
<dbReference type="PANTHER" id="PTHR43280:SF32">
    <property type="entry name" value="TRANSCRIPTIONAL REGULATORY PROTEIN"/>
    <property type="match status" value="1"/>
</dbReference>
<dbReference type="OrthoDB" id="2585681at2"/>
<name>A0A1G7X6X5_CHIFI</name>
<dbReference type="PANTHER" id="PTHR43280">
    <property type="entry name" value="ARAC-FAMILY TRANSCRIPTIONAL REGULATOR"/>
    <property type="match status" value="1"/>
</dbReference>
<evidence type="ECO:0000313" key="6">
    <source>
        <dbReference type="Proteomes" id="UP000199045"/>
    </source>
</evidence>
<reference evidence="6" key="1">
    <citation type="submission" date="2016-10" db="EMBL/GenBank/DDBJ databases">
        <authorList>
            <person name="Varghese N."/>
            <person name="Submissions S."/>
        </authorList>
    </citation>
    <scope>NUCLEOTIDE SEQUENCE [LARGE SCALE GENOMIC DNA]</scope>
    <source>
        <strain evidence="6">DSM 527</strain>
    </source>
</reference>
<organism evidence="5 6">
    <name type="scientific">Chitinophaga filiformis</name>
    <name type="common">Myxococcus filiformis</name>
    <name type="synonym">Flexibacter filiformis</name>
    <dbReference type="NCBI Taxonomy" id="104663"/>
    <lineage>
        <taxon>Bacteria</taxon>
        <taxon>Pseudomonadati</taxon>
        <taxon>Bacteroidota</taxon>
        <taxon>Chitinophagia</taxon>
        <taxon>Chitinophagales</taxon>
        <taxon>Chitinophagaceae</taxon>
        <taxon>Chitinophaga</taxon>
    </lineage>
</organism>
<dbReference type="STRING" id="104663.SAMN04488121_106327"/>
<dbReference type="InterPro" id="IPR018062">
    <property type="entry name" value="HTH_AraC-typ_CS"/>
</dbReference>
<dbReference type="Gene3D" id="2.60.120.10">
    <property type="entry name" value="Jelly Rolls"/>
    <property type="match status" value="1"/>
</dbReference>
<keyword evidence="2 5" id="KW-0238">DNA-binding</keyword>
<evidence type="ECO:0000259" key="4">
    <source>
        <dbReference type="PROSITE" id="PS01124"/>
    </source>
</evidence>
<dbReference type="AlphaFoldDB" id="A0A1G7X6X5"/>
<evidence type="ECO:0000256" key="3">
    <source>
        <dbReference type="ARBA" id="ARBA00023163"/>
    </source>
</evidence>
<evidence type="ECO:0000313" key="5">
    <source>
        <dbReference type="EMBL" id="SDG79883.1"/>
    </source>
</evidence>
<dbReference type="Pfam" id="PF02311">
    <property type="entry name" value="AraC_binding"/>
    <property type="match status" value="1"/>
</dbReference>
<dbReference type="SUPFAM" id="SSF46689">
    <property type="entry name" value="Homeodomain-like"/>
    <property type="match status" value="1"/>
</dbReference>
<dbReference type="InterPro" id="IPR003313">
    <property type="entry name" value="AraC-bd"/>
</dbReference>
<dbReference type="SUPFAM" id="SSF51215">
    <property type="entry name" value="Regulatory protein AraC"/>
    <property type="match status" value="1"/>
</dbReference>
<dbReference type="PROSITE" id="PS00041">
    <property type="entry name" value="HTH_ARAC_FAMILY_1"/>
    <property type="match status" value="1"/>
</dbReference>